<dbReference type="Proteomes" id="UP001307889">
    <property type="component" value="Chromosome 11"/>
</dbReference>
<reference evidence="1 2" key="1">
    <citation type="submission" date="2023-09" db="EMBL/GenBank/DDBJ databases">
        <title>Nesidiocoris tenuis whole genome shotgun sequence.</title>
        <authorList>
            <person name="Shibata T."/>
            <person name="Shimoda M."/>
            <person name="Kobayashi T."/>
            <person name="Uehara T."/>
        </authorList>
    </citation>
    <scope>NUCLEOTIDE SEQUENCE [LARGE SCALE GENOMIC DNA]</scope>
    <source>
        <strain evidence="1 2">Japan</strain>
    </source>
</reference>
<organism evidence="1 2">
    <name type="scientific">Nesidiocoris tenuis</name>
    <dbReference type="NCBI Taxonomy" id="355587"/>
    <lineage>
        <taxon>Eukaryota</taxon>
        <taxon>Metazoa</taxon>
        <taxon>Ecdysozoa</taxon>
        <taxon>Arthropoda</taxon>
        <taxon>Hexapoda</taxon>
        <taxon>Insecta</taxon>
        <taxon>Pterygota</taxon>
        <taxon>Neoptera</taxon>
        <taxon>Paraneoptera</taxon>
        <taxon>Hemiptera</taxon>
        <taxon>Heteroptera</taxon>
        <taxon>Panheteroptera</taxon>
        <taxon>Cimicomorpha</taxon>
        <taxon>Miridae</taxon>
        <taxon>Dicyphina</taxon>
        <taxon>Nesidiocoris</taxon>
    </lineage>
</organism>
<evidence type="ECO:0000313" key="1">
    <source>
        <dbReference type="EMBL" id="BET00233.1"/>
    </source>
</evidence>
<keyword evidence="2" id="KW-1185">Reference proteome</keyword>
<gene>
    <name evidence="1" type="ORF">NTJ_13049</name>
</gene>
<protein>
    <submittedName>
        <fullName evidence="1">Uncharacterized protein</fullName>
    </submittedName>
</protein>
<sequence length="74" mass="8908">MERKVTPKSSTGDFQIFFRRRRYFCKEICKRLRTPDNCRNFVSKNPVDEVNQEAINTVIPRGESPIKLMIRYWP</sequence>
<accession>A0ABN7B9A2</accession>
<dbReference type="EMBL" id="AP028919">
    <property type="protein sequence ID" value="BET00233.1"/>
    <property type="molecule type" value="Genomic_DNA"/>
</dbReference>
<evidence type="ECO:0000313" key="2">
    <source>
        <dbReference type="Proteomes" id="UP001307889"/>
    </source>
</evidence>
<proteinExistence type="predicted"/>
<name>A0ABN7B9A2_9HEMI</name>